<feature type="transmembrane region" description="Helical" evidence="2">
    <location>
        <begin position="12"/>
        <end position="33"/>
    </location>
</feature>
<evidence type="ECO:0000313" key="4">
    <source>
        <dbReference type="EMBL" id="EKU50150.1"/>
    </source>
</evidence>
<accession>K9B8P5</accession>
<dbReference type="STRING" id="1229783.C273_02748"/>
<keyword evidence="2" id="KW-0812">Transmembrane</keyword>
<dbReference type="Pfam" id="PF13273">
    <property type="entry name" value="DUF4064"/>
    <property type="match status" value="1"/>
</dbReference>
<feature type="compositionally biased region" description="Polar residues" evidence="1">
    <location>
        <begin position="141"/>
        <end position="150"/>
    </location>
</feature>
<sequence>MINRTKERILAWIANALEVFSILFSAILLYTAFSTPQLFEATLMTEEDINVTQIEQFSTIFIGMSTFMFITSVIFIVLGILATLWIGKKDKPASIIFITIGAISLLGNTIAGILWLITGIMLISRKPSPNTPIDSNDHEAPQSNQDSFRY</sequence>
<dbReference type="Proteomes" id="UP000009885">
    <property type="component" value="Unassembled WGS sequence"/>
</dbReference>
<keyword evidence="5" id="KW-1185">Reference proteome</keyword>
<keyword evidence="2" id="KW-0472">Membrane</keyword>
<comment type="caution">
    <text evidence="4">The sequence shown here is derived from an EMBL/GenBank/DDBJ whole genome shotgun (WGS) entry which is preliminary data.</text>
</comment>
<protein>
    <recommendedName>
        <fullName evidence="3">DUF4064 domain-containing protein</fullName>
    </recommendedName>
</protein>
<dbReference type="OrthoDB" id="2414536at2"/>
<dbReference type="EMBL" id="AMSQ01000003">
    <property type="protein sequence ID" value="EKU50150.1"/>
    <property type="molecule type" value="Genomic_DNA"/>
</dbReference>
<dbReference type="AlphaFoldDB" id="K9B8P5"/>
<evidence type="ECO:0000256" key="1">
    <source>
        <dbReference type="SAM" id="MobiDB-lite"/>
    </source>
</evidence>
<feature type="domain" description="DUF4064" evidence="3">
    <location>
        <begin position="3"/>
        <end position="105"/>
    </location>
</feature>
<keyword evidence="2" id="KW-1133">Transmembrane helix</keyword>
<dbReference type="RefSeq" id="WP_009382405.1">
    <property type="nucleotide sequence ID" value="NZ_AMSQ01000003.1"/>
</dbReference>
<feature type="region of interest" description="Disordered" evidence="1">
    <location>
        <begin position="131"/>
        <end position="150"/>
    </location>
</feature>
<gene>
    <name evidence="4" type="ORF">C273_02748</name>
</gene>
<reference evidence="4 5" key="1">
    <citation type="journal article" date="2013" name="Genome Announc.">
        <title>Genome Sequence of Staphylococcus massiliensis Strain S46, Isolated from the Surface of Healthy Human Skin.</title>
        <authorList>
            <person name="Srivastav R."/>
            <person name="Singh A."/>
            <person name="Jangir P.K."/>
            <person name="Kumari C."/>
            <person name="Muduli S."/>
            <person name="Sharma R."/>
        </authorList>
    </citation>
    <scope>NUCLEOTIDE SEQUENCE [LARGE SCALE GENOMIC DNA]</scope>
    <source>
        <strain evidence="4 5">S46</strain>
    </source>
</reference>
<dbReference type="PATRIC" id="fig|1229783.3.peg.556"/>
<feature type="transmembrane region" description="Helical" evidence="2">
    <location>
        <begin position="60"/>
        <end position="86"/>
    </location>
</feature>
<evidence type="ECO:0000256" key="2">
    <source>
        <dbReference type="SAM" id="Phobius"/>
    </source>
</evidence>
<evidence type="ECO:0000313" key="5">
    <source>
        <dbReference type="Proteomes" id="UP000009885"/>
    </source>
</evidence>
<dbReference type="InterPro" id="IPR025273">
    <property type="entry name" value="DUF4064"/>
</dbReference>
<evidence type="ECO:0000259" key="3">
    <source>
        <dbReference type="Pfam" id="PF13273"/>
    </source>
</evidence>
<feature type="transmembrane region" description="Helical" evidence="2">
    <location>
        <begin position="93"/>
        <end position="123"/>
    </location>
</feature>
<proteinExistence type="predicted"/>
<organism evidence="4 5">
    <name type="scientific">Staphylococcus massiliensis S46</name>
    <dbReference type="NCBI Taxonomy" id="1229783"/>
    <lineage>
        <taxon>Bacteria</taxon>
        <taxon>Bacillati</taxon>
        <taxon>Bacillota</taxon>
        <taxon>Bacilli</taxon>
        <taxon>Bacillales</taxon>
        <taxon>Staphylococcaceae</taxon>
        <taxon>Staphylococcus</taxon>
    </lineage>
</organism>
<name>K9B8P5_9STAP</name>